<sequence length="42" mass="4690">MANRIQGLTESLARSQARLAETETKLTDVMTAKERLATQVRT</sequence>
<evidence type="ECO:0000313" key="2">
    <source>
        <dbReference type="Proteomes" id="UP000279833"/>
    </source>
</evidence>
<dbReference type="Proteomes" id="UP000279833">
    <property type="component" value="Unassembled WGS sequence"/>
</dbReference>
<dbReference type="EMBL" id="UZAK01041053">
    <property type="protein sequence ID" value="VDP65897.1"/>
    <property type="molecule type" value="Genomic_DNA"/>
</dbReference>
<reference evidence="3" key="1">
    <citation type="submission" date="2016-06" db="UniProtKB">
        <authorList>
            <consortium name="WormBaseParasite"/>
        </authorList>
    </citation>
    <scope>IDENTIFICATION</scope>
</reference>
<proteinExistence type="predicted"/>
<gene>
    <name evidence="1" type="ORF">SCUD_LOCUS18470</name>
</gene>
<evidence type="ECO:0000313" key="1">
    <source>
        <dbReference type="EMBL" id="VDP65897.1"/>
    </source>
</evidence>
<keyword evidence="2" id="KW-1185">Reference proteome</keyword>
<evidence type="ECO:0000313" key="3">
    <source>
        <dbReference type="WBParaSite" id="SCUD_0001847301-mRNA-1"/>
    </source>
</evidence>
<protein>
    <submittedName>
        <fullName evidence="3">Chemotaxis protein</fullName>
    </submittedName>
</protein>
<dbReference type="AlphaFoldDB" id="A0A183KTT0"/>
<organism evidence="3">
    <name type="scientific">Schistosoma curassoni</name>
    <dbReference type="NCBI Taxonomy" id="6186"/>
    <lineage>
        <taxon>Eukaryota</taxon>
        <taxon>Metazoa</taxon>
        <taxon>Spiralia</taxon>
        <taxon>Lophotrochozoa</taxon>
        <taxon>Platyhelminthes</taxon>
        <taxon>Trematoda</taxon>
        <taxon>Digenea</taxon>
        <taxon>Strigeidida</taxon>
        <taxon>Schistosomatoidea</taxon>
        <taxon>Schistosomatidae</taxon>
        <taxon>Schistosoma</taxon>
    </lineage>
</organism>
<name>A0A183KTT0_9TREM</name>
<dbReference type="WBParaSite" id="SCUD_0001847301-mRNA-1">
    <property type="protein sequence ID" value="SCUD_0001847301-mRNA-1"/>
    <property type="gene ID" value="SCUD_0001847301"/>
</dbReference>
<reference evidence="1 2" key="2">
    <citation type="submission" date="2018-11" db="EMBL/GenBank/DDBJ databases">
        <authorList>
            <consortium name="Pathogen Informatics"/>
        </authorList>
    </citation>
    <scope>NUCLEOTIDE SEQUENCE [LARGE SCALE GENOMIC DNA]</scope>
    <source>
        <strain evidence="1">Dakar</strain>
        <strain evidence="2">Dakar, Senegal</strain>
    </source>
</reference>
<dbReference type="STRING" id="6186.A0A183KTT0"/>
<accession>A0A183KTT0</accession>